<feature type="region of interest" description="Disordered" evidence="1">
    <location>
        <begin position="811"/>
        <end position="833"/>
    </location>
</feature>
<feature type="region of interest" description="Disordered" evidence="1">
    <location>
        <begin position="1652"/>
        <end position="1671"/>
    </location>
</feature>
<evidence type="ECO:0000313" key="2">
    <source>
        <dbReference type="EMBL" id="CAH0368250.1"/>
    </source>
</evidence>
<proteinExistence type="predicted"/>
<accession>A0A8J2WH52</accession>
<evidence type="ECO:0000256" key="1">
    <source>
        <dbReference type="SAM" id="MobiDB-lite"/>
    </source>
</evidence>
<evidence type="ECO:0000313" key="3">
    <source>
        <dbReference type="Proteomes" id="UP000789595"/>
    </source>
</evidence>
<name>A0A8J2WH52_9STRA</name>
<feature type="region of interest" description="Disordered" evidence="1">
    <location>
        <begin position="948"/>
        <end position="968"/>
    </location>
</feature>
<protein>
    <submittedName>
        <fullName evidence="2">Uncharacterized protein</fullName>
    </submittedName>
</protein>
<dbReference type="Proteomes" id="UP000789595">
    <property type="component" value="Unassembled WGS sequence"/>
</dbReference>
<gene>
    <name evidence="2" type="ORF">PECAL_2P13090</name>
</gene>
<feature type="region of interest" description="Disordered" evidence="1">
    <location>
        <begin position="1"/>
        <end position="25"/>
    </location>
</feature>
<comment type="caution">
    <text evidence="2">The sequence shown here is derived from an EMBL/GenBank/DDBJ whole genome shotgun (WGS) entry which is preliminary data.</text>
</comment>
<keyword evidence="3" id="KW-1185">Reference proteome</keyword>
<feature type="region of interest" description="Disordered" evidence="1">
    <location>
        <begin position="529"/>
        <end position="574"/>
    </location>
</feature>
<sequence>MHRLASLRSKITKKEEPQQNTKEAVPKQWRALAECLTSFARAAKRDESTNLRYVYDKLGAFASRDVVDRTIDAAAVSNDADHLQPSARRVLHGGEAAARGTPKIMNLVDDAGLAEARAAAQLFAESVRSTVPCPEGYNLTTTRAIRCGAPHCFAREGAHDWFSPQIASSTGSGPRFHRDGLNVETERGEFGGRAGQELALLSPRGGPLGACEAIARCAAGGGALHRRGAPLRVVGVQVSVLVAGPDLERAMELFGTVVLREALQASESERCIVLALETAGVATGGPTARDALDVLEATTTPAAAAAVAVTAAAEAATPARRWRVARLKKRRDAAAFTTALKGSTIKKNAARLALLLRCPGGLVRVEATYALHFAEPQRPVRAFSAEPAASILDGVFPTDVDADAYASRAAAPAEDVRDAVLRCQRLSAAGLRCGDKALAAAAVTPARPQLAPGAAALAAVAADARELRRGARAVADALRVIADALRPKAANRTAHAFCGPAAACALASDAMDDDWGLWQPASDDVSGDPWLFGGVGAGPSDAQKARSKSGLASPAKSKRPGTGASAASKRDDDAEETLSRAACRAWLHVAEHDFMKWRDRAVDYARRAGAAQDAEDVDTVFLASVLRQDLAAVSEGGDDALRAGAAARWDRLAAAVALERPDVVLKSGSSYETEDGDAPGLLLGDGEDALGRVGLLGPGRRRGALAAAAADAHRDAVADVHLRRDGGGLRLPDLARLFAGDDNAEVLHAEADVDVVDGPDGFVEVAATSDRVVAVHGVGCLGMDARAVAALIDASLQQPKTTDDEAWFADATQSAKPPPKPKPLRLERPGNAPLDDWAPARHVLSAALHAAATRLERIGGLFGVAERGLDARAWAAVAARAADDVRNARLERRRRQAAAARAERRRARGFEGDAAVAPEPVEEVRDPASVVDALTAVAKRARGAAKKLREAELAPLRPEPSPSAAPTKIEGGDAAAVVVKTGAAACLARAAYETVNDAWAPALYRVAVAAYRGANVQRLARGATDAALCFDALGRAPPEPGKEPVRMRAEADAARFTESAAAARAAAEAQVAELRASLASAQLALQKAAGFGATSAAQVRRELGAALRLADAKTARFAAHAAARSLDERSATRRAAALRAQPSAVGGVWACEGVYGTRRAVACVSRNARLILNRFTNALLPRGPTMTPTFDGEAPNLRAHVALRGDASSYIRAQLDVLATCRTPEHSKNAPRAGAAACVELAAALDDADVAQGLFGRAKPLRKAARAAALLKRGGLANIVRAAAKKDPLEAAAPKQELLLVAVAAGPGADKWGGGALRFGSGALATRAGRERALKDIGRLQLVFGGQCPLGLHALLPVDKTYVAVVLRVALWQIGPAADASRNNLLVDASARENVSASSEGAQALAATAASLKRGDHEGEVAQTLSDIREAAERGEWRRVYSLDRRLALAGDVAATSAPPATAPAEALRGLSVAPLEKRLAAHVRLLDGTVQDALRLEGLCGVLRALLVLPKHLRAKVSPQKIGDHAQVVVDGVDALVASPQSVHFSGAGRSLAGKLRGSDATAPGLVVTSLAAAAAARLADADVSEGRQPANATKVAGARAQAAALALLREAADFSRALGEAAAANAHAGDFEMAVHVAALRWGAAPVDVADGPEDATSPGVPTPRGFFD</sequence>
<dbReference type="EMBL" id="CAKKNE010000002">
    <property type="protein sequence ID" value="CAH0368250.1"/>
    <property type="molecule type" value="Genomic_DNA"/>
</dbReference>
<reference evidence="2" key="1">
    <citation type="submission" date="2021-11" db="EMBL/GenBank/DDBJ databases">
        <authorList>
            <consortium name="Genoscope - CEA"/>
            <person name="William W."/>
        </authorList>
    </citation>
    <scope>NUCLEOTIDE SEQUENCE</scope>
</reference>
<organism evidence="2 3">
    <name type="scientific">Pelagomonas calceolata</name>
    <dbReference type="NCBI Taxonomy" id="35677"/>
    <lineage>
        <taxon>Eukaryota</taxon>
        <taxon>Sar</taxon>
        <taxon>Stramenopiles</taxon>
        <taxon>Ochrophyta</taxon>
        <taxon>Pelagophyceae</taxon>
        <taxon>Pelagomonadales</taxon>
        <taxon>Pelagomonadaceae</taxon>
        <taxon>Pelagomonas</taxon>
    </lineage>
</organism>